<evidence type="ECO:0000256" key="6">
    <source>
        <dbReference type="SAM" id="Phobius"/>
    </source>
</evidence>
<evidence type="ECO:0000256" key="2">
    <source>
        <dbReference type="ARBA" id="ARBA00022692"/>
    </source>
</evidence>
<feature type="region of interest" description="Disordered" evidence="5">
    <location>
        <begin position="1"/>
        <end position="34"/>
    </location>
</feature>
<name>A0A067P313_PLEO1</name>
<dbReference type="GO" id="GO:0016020">
    <property type="term" value="C:membrane"/>
    <property type="evidence" value="ECO:0007669"/>
    <property type="project" value="UniProtKB-SubCell"/>
</dbReference>
<reference evidence="8" key="1">
    <citation type="journal article" date="2014" name="Proc. Natl. Acad. Sci. U.S.A.">
        <title>Extensive sampling of basidiomycete genomes demonstrates inadequacy of the white-rot/brown-rot paradigm for wood decay fungi.</title>
        <authorList>
            <person name="Riley R."/>
            <person name="Salamov A.A."/>
            <person name="Brown D.W."/>
            <person name="Nagy L.G."/>
            <person name="Floudas D."/>
            <person name="Held B.W."/>
            <person name="Levasseur A."/>
            <person name="Lombard V."/>
            <person name="Morin E."/>
            <person name="Otillar R."/>
            <person name="Lindquist E.A."/>
            <person name="Sun H."/>
            <person name="LaButti K.M."/>
            <person name="Schmutz J."/>
            <person name="Jabbour D."/>
            <person name="Luo H."/>
            <person name="Baker S.E."/>
            <person name="Pisabarro A.G."/>
            <person name="Walton J.D."/>
            <person name="Blanchette R.A."/>
            <person name="Henrissat B."/>
            <person name="Martin F."/>
            <person name="Cullen D."/>
            <person name="Hibbett D.S."/>
            <person name="Grigoriev I.V."/>
        </authorList>
    </citation>
    <scope>NUCLEOTIDE SEQUENCE [LARGE SCALE GENOMIC DNA]</scope>
    <source>
        <strain evidence="8">PC15</strain>
    </source>
</reference>
<evidence type="ECO:0000256" key="5">
    <source>
        <dbReference type="SAM" id="MobiDB-lite"/>
    </source>
</evidence>
<evidence type="ECO:0000313" key="8">
    <source>
        <dbReference type="Proteomes" id="UP000027073"/>
    </source>
</evidence>
<feature type="transmembrane region" description="Helical" evidence="6">
    <location>
        <begin position="84"/>
        <end position="103"/>
    </location>
</feature>
<feature type="transmembrane region" description="Helical" evidence="6">
    <location>
        <begin position="142"/>
        <end position="160"/>
    </location>
</feature>
<protein>
    <submittedName>
        <fullName evidence="7">Uncharacterized protein</fullName>
    </submittedName>
</protein>
<dbReference type="STRING" id="1137138.A0A067P313"/>
<keyword evidence="3 6" id="KW-1133">Transmembrane helix</keyword>
<dbReference type="PANTHER" id="PTHR36460:SF1">
    <property type="entry name" value="UPF0132 DOMAIN PROTEIN (AFU_ORTHOLOGUE AFUA_3G10255)"/>
    <property type="match status" value="1"/>
</dbReference>
<dbReference type="PANTHER" id="PTHR36460">
    <property type="entry name" value="UPF0132 DOMAIN PROTEIN (AFU_ORTHOLOGUE AFUA_3G10255)"/>
    <property type="match status" value="1"/>
</dbReference>
<dbReference type="OrthoDB" id="5546837at2759"/>
<sequence>MTTSSSFATFAPYTPPPDDPSRGPLSASSSHPSARAWFPNTEDTSYQSGGIPSFNASMTGGGPQVDEEANVNQWETTYGLRVDVLAAVAYLLGPFSALVILILETQNDYVRFHAYQSALVSTPLVIIWIVASLLSFPSWLRTFFAIFLMATTLYTAFRAYRDVTHSNLTRYHIPILGLLAERWLLEE</sequence>
<evidence type="ECO:0000256" key="4">
    <source>
        <dbReference type="ARBA" id="ARBA00023136"/>
    </source>
</evidence>
<organism evidence="7 8">
    <name type="scientific">Pleurotus ostreatus (strain PC15)</name>
    <name type="common">Oyster mushroom</name>
    <dbReference type="NCBI Taxonomy" id="1137138"/>
    <lineage>
        <taxon>Eukaryota</taxon>
        <taxon>Fungi</taxon>
        <taxon>Dikarya</taxon>
        <taxon>Basidiomycota</taxon>
        <taxon>Agaricomycotina</taxon>
        <taxon>Agaricomycetes</taxon>
        <taxon>Agaricomycetidae</taxon>
        <taxon>Agaricales</taxon>
        <taxon>Pleurotineae</taxon>
        <taxon>Pleurotaceae</taxon>
        <taxon>Pleurotus</taxon>
    </lineage>
</organism>
<feature type="transmembrane region" description="Helical" evidence="6">
    <location>
        <begin position="115"/>
        <end position="136"/>
    </location>
</feature>
<evidence type="ECO:0000313" key="7">
    <source>
        <dbReference type="EMBL" id="KDQ30782.1"/>
    </source>
</evidence>
<evidence type="ECO:0000256" key="1">
    <source>
        <dbReference type="ARBA" id="ARBA00004141"/>
    </source>
</evidence>
<dbReference type="EMBL" id="KL198006">
    <property type="protein sequence ID" value="KDQ30782.1"/>
    <property type="molecule type" value="Genomic_DNA"/>
</dbReference>
<evidence type="ECO:0000256" key="3">
    <source>
        <dbReference type="ARBA" id="ARBA00022989"/>
    </source>
</evidence>
<dbReference type="VEuPathDB" id="FungiDB:PLEOSDRAFT_173042"/>
<proteinExistence type="predicted"/>
<keyword evidence="2 6" id="KW-0812">Transmembrane</keyword>
<dbReference type="AlphaFoldDB" id="A0A067P313"/>
<feature type="non-terminal residue" evidence="7">
    <location>
        <position position="1"/>
    </location>
</feature>
<dbReference type="InParanoid" id="A0A067P313"/>
<gene>
    <name evidence="7" type="ORF">PLEOSDRAFT_173042</name>
</gene>
<keyword evidence="4 6" id="KW-0472">Membrane</keyword>
<accession>A0A067P313</accession>
<comment type="subcellular location">
    <subcellularLocation>
        <location evidence="1">Membrane</location>
        <topology evidence="1">Multi-pass membrane protein</topology>
    </subcellularLocation>
</comment>
<dbReference type="HOGENOM" id="CLU_095018_1_1_1"/>
<dbReference type="Proteomes" id="UP000027073">
    <property type="component" value="Unassembled WGS sequence"/>
</dbReference>